<reference evidence="2 3" key="1">
    <citation type="submission" date="2014-11" db="EMBL/GenBank/DDBJ databases">
        <title>Genetic blueprint of the zoonotic pathogen Toxocara canis.</title>
        <authorList>
            <person name="Zhu X.-Q."/>
            <person name="Korhonen P.K."/>
            <person name="Cai H."/>
            <person name="Young N.D."/>
            <person name="Nejsum P."/>
            <person name="von Samson-Himmelstjerna G."/>
            <person name="Boag P.R."/>
            <person name="Tan P."/>
            <person name="Li Q."/>
            <person name="Min J."/>
            <person name="Yang Y."/>
            <person name="Wang X."/>
            <person name="Fang X."/>
            <person name="Hall R.S."/>
            <person name="Hofmann A."/>
            <person name="Sternberg P.W."/>
            <person name="Jex A.R."/>
            <person name="Gasser R.B."/>
        </authorList>
    </citation>
    <scope>NUCLEOTIDE SEQUENCE [LARGE SCALE GENOMIC DNA]</scope>
    <source>
        <strain evidence="2">PN_DK_2014</strain>
    </source>
</reference>
<comment type="caution">
    <text evidence="2">The sequence shown here is derived from an EMBL/GenBank/DDBJ whole genome shotgun (WGS) entry which is preliminary data.</text>
</comment>
<name>A0A0B2VRE2_TOXCA</name>
<keyword evidence="1" id="KW-0812">Transmembrane</keyword>
<sequence length="298" mass="34326">MLLTTSGHTVIATLAFIFALYVFGISLTQIGSEPFKWYTLNVIFVCILSEGSRIFLYLAITFGFRNTSFLTVMVTYFSVLLNAVHCVLSVLTFIELGCWQNEKLFSMQRILTKRKITSYVFAQVFCQVVSLVFIISALTYKNFGMAFFSYQLFSYSTVMLYQLLVLTFSVATVQNIFRKTWPYCTTQHKRLTAFIFYTAPSILLYFPIFVTEMSNVVRMVIPALKLTSFEKYMAEVALQIDAFTTIILCSCTIGAFPSYRHVTMWLLCRRRNKKVSPSLAQYIDRNARTSIVAKTWHK</sequence>
<feature type="transmembrane region" description="Helical" evidence="1">
    <location>
        <begin position="76"/>
        <end position="98"/>
    </location>
</feature>
<feature type="transmembrane region" description="Helical" evidence="1">
    <location>
        <begin position="119"/>
        <end position="140"/>
    </location>
</feature>
<keyword evidence="3" id="KW-1185">Reference proteome</keyword>
<dbReference type="Proteomes" id="UP000031036">
    <property type="component" value="Unassembled WGS sequence"/>
</dbReference>
<evidence type="ECO:0000256" key="1">
    <source>
        <dbReference type="SAM" id="Phobius"/>
    </source>
</evidence>
<accession>A0A0B2VRE2</accession>
<feature type="transmembrane region" description="Helical" evidence="1">
    <location>
        <begin position="194"/>
        <end position="216"/>
    </location>
</feature>
<evidence type="ECO:0000313" key="3">
    <source>
        <dbReference type="Proteomes" id="UP000031036"/>
    </source>
</evidence>
<organism evidence="2 3">
    <name type="scientific">Toxocara canis</name>
    <name type="common">Canine roundworm</name>
    <dbReference type="NCBI Taxonomy" id="6265"/>
    <lineage>
        <taxon>Eukaryota</taxon>
        <taxon>Metazoa</taxon>
        <taxon>Ecdysozoa</taxon>
        <taxon>Nematoda</taxon>
        <taxon>Chromadorea</taxon>
        <taxon>Rhabditida</taxon>
        <taxon>Spirurina</taxon>
        <taxon>Ascaridomorpha</taxon>
        <taxon>Ascaridoidea</taxon>
        <taxon>Toxocaridae</taxon>
        <taxon>Toxocara</taxon>
    </lineage>
</organism>
<evidence type="ECO:0000313" key="2">
    <source>
        <dbReference type="EMBL" id="KHN86121.1"/>
    </source>
</evidence>
<dbReference type="AlphaFoldDB" id="A0A0B2VRE2"/>
<gene>
    <name evidence="2" type="ORF">Tcan_17729</name>
</gene>
<feature type="transmembrane region" description="Helical" evidence="1">
    <location>
        <begin position="152"/>
        <end position="173"/>
    </location>
</feature>
<feature type="transmembrane region" description="Helical" evidence="1">
    <location>
        <begin position="6"/>
        <end position="28"/>
    </location>
</feature>
<feature type="transmembrane region" description="Helical" evidence="1">
    <location>
        <begin position="236"/>
        <end position="256"/>
    </location>
</feature>
<keyword evidence="1" id="KW-1133">Transmembrane helix</keyword>
<protein>
    <submittedName>
        <fullName evidence="2">Uncharacterized protein</fullName>
    </submittedName>
</protein>
<keyword evidence="1" id="KW-0472">Membrane</keyword>
<feature type="transmembrane region" description="Helical" evidence="1">
    <location>
        <begin position="40"/>
        <end position="64"/>
    </location>
</feature>
<dbReference type="EMBL" id="JPKZ01000645">
    <property type="protein sequence ID" value="KHN86121.1"/>
    <property type="molecule type" value="Genomic_DNA"/>
</dbReference>
<proteinExistence type="predicted"/>